<name>A0ABT6HVJ6_9ACTN</name>
<dbReference type="Gene3D" id="3.90.1570.10">
    <property type="entry name" value="tt1808, chain A"/>
    <property type="match status" value="1"/>
</dbReference>
<keyword evidence="2" id="KW-0540">Nuclease</keyword>
<dbReference type="SUPFAM" id="SSF52980">
    <property type="entry name" value="Restriction endonuclease-like"/>
    <property type="match status" value="1"/>
</dbReference>
<keyword evidence="2" id="KW-0032">Aminotransferase</keyword>
<dbReference type="Pfam" id="PF05685">
    <property type="entry name" value="Uma2"/>
    <property type="match status" value="1"/>
</dbReference>
<sequence length="206" mass="22297">MSAAAVEHPCHDEPVTLLEAADKLTEQLPGYRVEIIGGILTATPPADGAHARGLTKLMRPFMMAGLDGGETEVLQNVGLWLPGGPEDFAIPDLALVDADFEEHHVKSNCYDPVCFRLALEVTSSNYQQDLRDKVAAYAEAQIPVYVIIDGKHGRIHVLTEPNPAERTYDTHRVAAPGEQITLPESIGAEVKLDVEALLRGATPKKS</sequence>
<evidence type="ECO:0000313" key="3">
    <source>
        <dbReference type="Proteomes" id="UP001223144"/>
    </source>
</evidence>
<accession>A0ABT6HVJ6</accession>
<comment type="caution">
    <text evidence="2">The sequence shown here is derived from an EMBL/GenBank/DDBJ whole genome shotgun (WGS) entry which is preliminary data.</text>
</comment>
<feature type="domain" description="Putative restriction endonuclease" evidence="1">
    <location>
        <begin position="27"/>
        <end position="195"/>
    </location>
</feature>
<dbReference type="PANTHER" id="PTHR35400:SF3">
    <property type="entry name" value="SLL1072 PROTEIN"/>
    <property type="match status" value="1"/>
</dbReference>
<dbReference type="CDD" id="cd06260">
    <property type="entry name" value="DUF820-like"/>
    <property type="match status" value="1"/>
</dbReference>
<dbReference type="InterPro" id="IPR011335">
    <property type="entry name" value="Restrct_endonuc-II-like"/>
</dbReference>
<dbReference type="Proteomes" id="UP001223144">
    <property type="component" value="Unassembled WGS sequence"/>
</dbReference>
<evidence type="ECO:0000259" key="1">
    <source>
        <dbReference type="Pfam" id="PF05685"/>
    </source>
</evidence>
<evidence type="ECO:0000313" key="2">
    <source>
        <dbReference type="EMBL" id="MDH2392064.1"/>
    </source>
</evidence>
<protein>
    <submittedName>
        <fullName evidence="2">Uma2 family endonuclease</fullName>
    </submittedName>
</protein>
<dbReference type="EMBL" id="JARWBG010000036">
    <property type="protein sequence ID" value="MDH2392064.1"/>
    <property type="molecule type" value="Genomic_DNA"/>
</dbReference>
<dbReference type="GO" id="GO:0004519">
    <property type="term" value="F:endonuclease activity"/>
    <property type="evidence" value="ECO:0007669"/>
    <property type="project" value="UniProtKB-KW"/>
</dbReference>
<proteinExistence type="predicted"/>
<dbReference type="InterPro" id="IPR008538">
    <property type="entry name" value="Uma2"/>
</dbReference>
<dbReference type="InterPro" id="IPR012296">
    <property type="entry name" value="Nuclease_put_TT1808"/>
</dbReference>
<dbReference type="RefSeq" id="WP_279931051.1">
    <property type="nucleotide sequence ID" value="NZ_JARWBG010000036.1"/>
</dbReference>
<reference evidence="2 3" key="1">
    <citation type="submission" date="2023-04" db="EMBL/GenBank/DDBJ databases">
        <title>Streptomyces chengmaiensis sp. nov. isolated from the stem of mangrove plant in Hainan.</title>
        <authorList>
            <person name="Huang X."/>
            <person name="Zhou S."/>
            <person name="Chu X."/>
            <person name="Xie Y."/>
            <person name="Lin Y."/>
        </authorList>
    </citation>
    <scope>NUCLEOTIDE SEQUENCE [LARGE SCALE GENOMIC DNA]</scope>
    <source>
        <strain evidence="2 3">HNM0663</strain>
    </source>
</reference>
<keyword evidence="2" id="KW-0378">Hydrolase</keyword>
<keyword evidence="3" id="KW-1185">Reference proteome</keyword>
<organism evidence="2 3">
    <name type="scientific">Streptomyces chengmaiensis</name>
    <dbReference type="NCBI Taxonomy" id="3040919"/>
    <lineage>
        <taxon>Bacteria</taxon>
        <taxon>Bacillati</taxon>
        <taxon>Actinomycetota</taxon>
        <taxon>Actinomycetes</taxon>
        <taxon>Kitasatosporales</taxon>
        <taxon>Streptomycetaceae</taxon>
        <taxon>Streptomyces</taxon>
    </lineage>
</organism>
<keyword evidence="2" id="KW-0808">Transferase</keyword>
<dbReference type="PANTHER" id="PTHR35400">
    <property type="entry name" value="SLR1083 PROTEIN"/>
    <property type="match status" value="1"/>
</dbReference>
<gene>
    <name evidence="2" type="ORF">QCN29_25435</name>
</gene>
<dbReference type="GO" id="GO:0008483">
    <property type="term" value="F:transaminase activity"/>
    <property type="evidence" value="ECO:0007669"/>
    <property type="project" value="UniProtKB-KW"/>
</dbReference>
<keyword evidence="2" id="KW-0255">Endonuclease</keyword>